<feature type="region of interest" description="Disordered" evidence="2">
    <location>
        <begin position="459"/>
        <end position="650"/>
    </location>
</feature>
<feature type="compositionally biased region" description="Polar residues" evidence="2">
    <location>
        <begin position="459"/>
        <end position="474"/>
    </location>
</feature>
<dbReference type="AlphaFoldDB" id="A0A6A7A504"/>
<feature type="region of interest" description="Disordered" evidence="2">
    <location>
        <begin position="280"/>
        <end position="301"/>
    </location>
</feature>
<feature type="compositionally biased region" description="Polar residues" evidence="2">
    <location>
        <begin position="521"/>
        <end position="553"/>
    </location>
</feature>
<organism evidence="3 4">
    <name type="scientific">Ophiobolus disseminans</name>
    <dbReference type="NCBI Taxonomy" id="1469910"/>
    <lineage>
        <taxon>Eukaryota</taxon>
        <taxon>Fungi</taxon>
        <taxon>Dikarya</taxon>
        <taxon>Ascomycota</taxon>
        <taxon>Pezizomycotina</taxon>
        <taxon>Dothideomycetes</taxon>
        <taxon>Pleosporomycetidae</taxon>
        <taxon>Pleosporales</taxon>
        <taxon>Pleosporineae</taxon>
        <taxon>Phaeosphaeriaceae</taxon>
        <taxon>Ophiobolus</taxon>
    </lineage>
</organism>
<evidence type="ECO:0000256" key="1">
    <source>
        <dbReference type="SAM" id="Coils"/>
    </source>
</evidence>
<feature type="region of interest" description="Disordered" evidence="2">
    <location>
        <begin position="390"/>
        <end position="421"/>
    </location>
</feature>
<dbReference type="EMBL" id="MU006224">
    <property type="protein sequence ID" value="KAF2827665.1"/>
    <property type="molecule type" value="Genomic_DNA"/>
</dbReference>
<keyword evidence="1" id="KW-0175">Coiled coil</keyword>
<evidence type="ECO:0000313" key="3">
    <source>
        <dbReference type="EMBL" id="KAF2827665.1"/>
    </source>
</evidence>
<evidence type="ECO:0000313" key="4">
    <source>
        <dbReference type="Proteomes" id="UP000799424"/>
    </source>
</evidence>
<proteinExistence type="predicted"/>
<evidence type="ECO:0000256" key="2">
    <source>
        <dbReference type="SAM" id="MobiDB-lite"/>
    </source>
</evidence>
<feature type="compositionally biased region" description="Polar residues" evidence="2">
    <location>
        <begin position="43"/>
        <end position="57"/>
    </location>
</feature>
<dbReference type="OrthoDB" id="5430717at2759"/>
<reference evidence="3" key="1">
    <citation type="journal article" date="2020" name="Stud. Mycol.">
        <title>101 Dothideomycetes genomes: a test case for predicting lifestyles and emergence of pathogens.</title>
        <authorList>
            <person name="Haridas S."/>
            <person name="Albert R."/>
            <person name="Binder M."/>
            <person name="Bloem J."/>
            <person name="Labutti K."/>
            <person name="Salamov A."/>
            <person name="Andreopoulos B."/>
            <person name="Baker S."/>
            <person name="Barry K."/>
            <person name="Bills G."/>
            <person name="Bluhm B."/>
            <person name="Cannon C."/>
            <person name="Castanera R."/>
            <person name="Culley D."/>
            <person name="Daum C."/>
            <person name="Ezra D."/>
            <person name="Gonzalez J."/>
            <person name="Henrissat B."/>
            <person name="Kuo A."/>
            <person name="Liang C."/>
            <person name="Lipzen A."/>
            <person name="Lutzoni F."/>
            <person name="Magnuson J."/>
            <person name="Mondo S."/>
            <person name="Nolan M."/>
            <person name="Ohm R."/>
            <person name="Pangilinan J."/>
            <person name="Park H.-J."/>
            <person name="Ramirez L."/>
            <person name="Alfaro M."/>
            <person name="Sun H."/>
            <person name="Tritt A."/>
            <person name="Yoshinaga Y."/>
            <person name="Zwiers L.-H."/>
            <person name="Turgeon B."/>
            <person name="Goodwin S."/>
            <person name="Spatafora J."/>
            <person name="Crous P."/>
            <person name="Grigoriev I."/>
        </authorList>
    </citation>
    <scope>NUCLEOTIDE SEQUENCE</scope>
    <source>
        <strain evidence="3">CBS 113818</strain>
    </source>
</reference>
<feature type="compositionally biased region" description="Low complexity" evidence="2">
    <location>
        <begin position="584"/>
        <end position="597"/>
    </location>
</feature>
<sequence>MPPENKGVGWRKKIQNKPKELQPHKVSADDAVASGRHLFSRKGIQSSRPATPATSTIEEADEGPGEPAQSTTPRRSSKPKLVRYTSLFTSFKDVSEPKSPDFAEPWGDIDPNSAAPVPYVDPIAIIQAIRSHMANFSTTPLSSTHNSGLFRVFEHYYKLRSENERLEVGLHEARQELQSTQDRWTDEERRYAEEIRRLELLIAQGTAGVAGFLHARHGSVIDRKRMHRKTISGDLKSTWNGFLTQEQINTEIRSRSQDVILQRSTSPSGKMAALSRHFTTRAGSDLQVGTPPTDDRSPMLSRKVRSELDLSKLANRNVVQSFANSSLNSGFSGDPLPDELSPPSPVPVELTAESDAFVALRELGTLVARRRGLDADTFVNKLMTLFSDTEKVEGDTKAVQQSKPVDDHGRSQKPCIGETTPIRTLRRFQSQPQLGSDIKRRRHFSFEPGEDHLHALQEESTPNASAKSQKTPSIPGSPASDILLRSEGLDSPYQVPTPDPQNLSKIPTPVHPFGSLRREASVSSLQSKQATSSDGRHTSQSSILTAFRENQNGAKRPSSSSRSSSINNLRGTDASPSSTEQPGNVRVRNSVVSLVTTRAGDPTNRSVTSQDGSPARSKPRTSTTGLSSRATRHMGPVEPENNDPKRGVGA</sequence>
<keyword evidence="4" id="KW-1185">Reference proteome</keyword>
<protein>
    <submittedName>
        <fullName evidence="3">Uncharacterized protein</fullName>
    </submittedName>
</protein>
<feature type="compositionally biased region" description="Polar residues" evidence="2">
    <location>
        <begin position="603"/>
        <end position="612"/>
    </location>
</feature>
<feature type="compositionally biased region" description="Polar residues" evidence="2">
    <location>
        <begin position="566"/>
        <end position="582"/>
    </location>
</feature>
<gene>
    <name evidence="3" type="ORF">CC86DRAFT_349335</name>
</gene>
<feature type="compositionally biased region" description="Basic and acidic residues" evidence="2">
    <location>
        <begin position="17"/>
        <end position="28"/>
    </location>
</feature>
<accession>A0A6A7A504</accession>
<feature type="coiled-coil region" evidence="1">
    <location>
        <begin position="156"/>
        <end position="190"/>
    </location>
</feature>
<feature type="compositionally biased region" description="Polar residues" evidence="2">
    <location>
        <begin position="620"/>
        <end position="629"/>
    </location>
</feature>
<dbReference type="Proteomes" id="UP000799424">
    <property type="component" value="Unassembled WGS sequence"/>
</dbReference>
<feature type="region of interest" description="Disordered" evidence="2">
    <location>
        <begin position="1"/>
        <end position="79"/>
    </location>
</feature>
<feature type="region of interest" description="Disordered" evidence="2">
    <location>
        <begin position="326"/>
        <end position="345"/>
    </location>
</feature>
<name>A0A6A7A504_9PLEO</name>